<name>A0A6C0II05_9ZZZZ</name>
<protein>
    <submittedName>
        <fullName evidence="1">Uncharacterized protein</fullName>
    </submittedName>
</protein>
<dbReference type="AlphaFoldDB" id="A0A6C0II05"/>
<organism evidence="1">
    <name type="scientific">viral metagenome</name>
    <dbReference type="NCBI Taxonomy" id="1070528"/>
    <lineage>
        <taxon>unclassified sequences</taxon>
        <taxon>metagenomes</taxon>
        <taxon>organismal metagenomes</taxon>
    </lineage>
</organism>
<dbReference type="EMBL" id="MN740165">
    <property type="protein sequence ID" value="QHT91567.1"/>
    <property type="molecule type" value="Genomic_DNA"/>
</dbReference>
<evidence type="ECO:0000313" key="1">
    <source>
        <dbReference type="EMBL" id="QHT91567.1"/>
    </source>
</evidence>
<proteinExistence type="predicted"/>
<sequence length="371" mass="42439">MLLFKIKKIEIIFLVYFFSKMSDDNRIPELGSLTIDESSEATPSNEVVSVVHESSEILKIAKKTLSSYTKQENTGNVYEMYVILSLLRKMGLTDINIDELKPTLEIIEKQGKGNIRTLSLIPIIKKMPLQNELWFDGHNIIDMMCLTQEDDIGGTGDIMLITKDKKELSISIREGTIPRSDILNKVVNPSCSNYGCSKEDVESIKAIEKESLIEYKKKHGDDKSRWPKRENKCSIKIGACMKVVELYEKRFDTYEPETKRTIMNDIHHIHKKPADYICLVNKKFTSSGYFRIGDCKINKDTWIPIIKTNSVFIRIFDKDTLVSNTQVKHNNGINSSMRKWNVNLVVSNLYDVTKLGKNLFNAPQPSTDSPN</sequence>
<accession>A0A6C0II05</accession>
<reference evidence="1" key="1">
    <citation type="journal article" date="2020" name="Nature">
        <title>Giant virus diversity and host interactions through global metagenomics.</title>
        <authorList>
            <person name="Schulz F."/>
            <person name="Roux S."/>
            <person name="Paez-Espino D."/>
            <person name="Jungbluth S."/>
            <person name="Walsh D.A."/>
            <person name="Denef V.J."/>
            <person name="McMahon K.D."/>
            <person name="Konstantinidis K.T."/>
            <person name="Eloe-Fadrosh E.A."/>
            <person name="Kyrpides N.C."/>
            <person name="Woyke T."/>
        </authorList>
    </citation>
    <scope>NUCLEOTIDE SEQUENCE</scope>
    <source>
        <strain evidence="1">GVMAG-M-3300023184-77</strain>
    </source>
</reference>